<evidence type="ECO:0000256" key="2">
    <source>
        <dbReference type="ARBA" id="ARBA00022723"/>
    </source>
</evidence>
<keyword evidence="5 8" id="KW-0496">Mitochondrion</keyword>
<comment type="function">
    <text evidence="8">Lyase that catalyzes the C1-decarboxylation of 4-hydroxy-3-methoxy-5-(all-trans-polyprenyl)benzoic acid into 2-methoxy-6-(all-trans-polyprenyl)phenol during ubiquinone biosynthesis.</text>
</comment>
<comment type="subcellular location">
    <subcellularLocation>
        <location evidence="8">Mitochondrion inner membrane</location>
        <topology evidence="8">Peripheral membrane protein</topology>
        <orientation evidence="8">Matrix side</orientation>
    </subcellularLocation>
</comment>
<feature type="binding site" evidence="8">
    <location>
        <position position="228"/>
    </location>
    <ligand>
        <name>Zn(2+)</name>
        <dbReference type="ChEBI" id="CHEBI:29105"/>
    </ligand>
</feature>
<keyword evidence="1 8" id="KW-0831">Ubiquinone biosynthesis</keyword>
<dbReference type="InterPro" id="IPR027540">
    <property type="entry name" value="Coq4_euk"/>
</dbReference>
<evidence type="ECO:0000256" key="8">
    <source>
        <dbReference type="HAMAP-Rule" id="MF_03111"/>
    </source>
</evidence>
<comment type="catalytic activity">
    <reaction evidence="8">
        <text>a 4-hydroxy-3-methoxy-5-(all-trans-polyprenyl)benzoate + H(+) = a 2-methoxy-6-(all-trans-polyprenyl)phenol + CO2</text>
        <dbReference type="Rhea" id="RHEA:81179"/>
        <dbReference type="Rhea" id="RHEA-COMP:9551"/>
        <dbReference type="Rhea" id="RHEA-COMP:10931"/>
        <dbReference type="ChEBI" id="CHEBI:15378"/>
        <dbReference type="ChEBI" id="CHEBI:16526"/>
        <dbReference type="ChEBI" id="CHEBI:62731"/>
        <dbReference type="ChEBI" id="CHEBI:84443"/>
        <dbReference type="EC" id="4.1.1.130"/>
    </reaction>
</comment>
<dbReference type="AlphaFoldDB" id="E3CTI1"/>
<accession>E3CTI1</accession>
<dbReference type="Bgee" id="FBgn0052174">
    <property type="expression patterns" value="Expressed in seminal fluid secreting gland and 13 other cell types or tissues"/>
</dbReference>
<protein>
    <recommendedName>
        <fullName evidence="8">Ubiquinone biosynthesis protein COQ4 homolog, mitochondrial</fullName>
    </recommendedName>
    <alternativeName>
        <fullName evidence="8">4-hydroxy-3-methoxy-5-polyprenylbenzoate decarboxylase</fullName>
        <ecNumber evidence="8">4.1.1.130</ecNumber>
    </alternativeName>
    <alternativeName>
        <fullName evidence="8">Coenzyme Q biosynthesis protein 4 homolog</fullName>
    </alternativeName>
</protein>
<keyword evidence="7 8" id="KW-0456">Lyase</keyword>
<dbReference type="GO" id="GO:0120539">
    <property type="term" value="F:4-hydroxy-3-methoxy-5-polyprenylbenzoate decarboxylase activity"/>
    <property type="evidence" value="ECO:0007669"/>
    <property type="project" value="UniProtKB-EC"/>
</dbReference>
<dbReference type="OrthoDB" id="4249at2759"/>
<proteinExistence type="evidence at transcript level"/>
<evidence type="ECO:0000313" key="9">
    <source>
        <dbReference type="EMBL" id="ADO33198.1"/>
    </source>
</evidence>
<gene>
    <name evidence="9" type="primary">CG32174-RC</name>
</gene>
<dbReference type="EC" id="4.1.1.130" evidence="8"/>
<keyword evidence="2 8" id="KW-0479">Metal-binding</keyword>
<dbReference type="UniPathway" id="UPA00232"/>
<evidence type="ECO:0000256" key="4">
    <source>
        <dbReference type="ARBA" id="ARBA00022833"/>
    </source>
</evidence>
<dbReference type="GO" id="GO:0008270">
    <property type="term" value="F:zinc ion binding"/>
    <property type="evidence" value="ECO:0007669"/>
    <property type="project" value="UniProtKB-UniRule"/>
</dbReference>
<dbReference type="VEuPathDB" id="VectorBase:FBgn0052174"/>
<feature type="binding site" evidence="8">
    <location>
        <position position="229"/>
    </location>
    <ligand>
        <name>Zn(2+)</name>
        <dbReference type="ChEBI" id="CHEBI:29105"/>
    </ligand>
</feature>
<feature type="binding site" evidence="8">
    <location>
        <position position="232"/>
    </location>
    <ligand>
        <name>Zn(2+)</name>
        <dbReference type="ChEBI" id="CHEBI:29105"/>
    </ligand>
</feature>
<comment type="subunit">
    <text evidence="8">Component of a multi-subunit COQ enzyme complex.</text>
</comment>
<keyword evidence="3 8" id="KW-0999">Mitochondrion inner membrane</keyword>
<dbReference type="HAMAP" id="MF_03111">
    <property type="entry name" value="Coq4"/>
    <property type="match status" value="1"/>
</dbReference>
<dbReference type="PANTHER" id="PTHR12922">
    <property type="entry name" value="UBIQUINONE BIOSYNTHESIS PROTEIN"/>
    <property type="match status" value="1"/>
</dbReference>
<comment type="similarity">
    <text evidence="8">Belongs to the COQ4 family.</text>
</comment>
<name>E3CTI1_DROME</name>
<comment type="cofactor">
    <cofactor evidence="8">
        <name>Zn(2+)</name>
        <dbReference type="ChEBI" id="CHEBI:29105"/>
    </cofactor>
</comment>
<evidence type="ECO:0000256" key="5">
    <source>
        <dbReference type="ARBA" id="ARBA00023128"/>
    </source>
</evidence>
<keyword evidence="6 8" id="KW-0472">Membrane</keyword>
<dbReference type="GO" id="GO:0031314">
    <property type="term" value="C:extrinsic component of mitochondrial inner membrane"/>
    <property type="evidence" value="ECO:0007669"/>
    <property type="project" value="UniProtKB-UniRule"/>
</dbReference>
<keyword evidence="4 8" id="KW-0862">Zinc</keyword>
<dbReference type="InterPro" id="IPR007715">
    <property type="entry name" value="Coq4"/>
</dbReference>
<feature type="binding site" evidence="8">
    <location>
        <position position="244"/>
    </location>
    <ligand>
        <name>Zn(2+)</name>
        <dbReference type="ChEBI" id="CHEBI:29105"/>
    </ligand>
</feature>
<evidence type="ECO:0000256" key="6">
    <source>
        <dbReference type="ARBA" id="ARBA00023136"/>
    </source>
</evidence>
<reference evidence="9" key="2">
    <citation type="submission" date="2010-10" db="EMBL/GenBank/DDBJ databases">
        <authorList>
            <person name="Carlson J."/>
            <person name="Booth B."/>
            <person name="Frise E."/>
            <person name="Park S."/>
            <person name="Wan K."/>
            <person name="Yu C."/>
            <person name="Celniker S."/>
        </authorList>
    </citation>
    <scope>NUCLEOTIDE SEQUENCE</scope>
    <source>
        <strain evidence="9">Berkeley</strain>
    </source>
</reference>
<dbReference type="ExpressionAtlas" id="E3CTI1">
    <property type="expression patterns" value="baseline"/>
</dbReference>
<evidence type="ECO:0000256" key="3">
    <source>
        <dbReference type="ARBA" id="ARBA00022792"/>
    </source>
</evidence>
<evidence type="ECO:0000256" key="7">
    <source>
        <dbReference type="ARBA" id="ARBA00023239"/>
    </source>
</evidence>
<dbReference type="HOGENOM" id="CLU_061241_1_1_1"/>
<comment type="pathway">
    <text evidence="8">Cofactor biosynthesis; ubiquinone biosynthesis.</text>
</comment>
<sequence length="325" mass="37157">MARGTSFNRRQVVRVMFVCDDDDDDNNNVMMMMPTIVLIRSPPGAPPHISSMNPQIIMMQRCLRLQKPLALRRGLRLAQANSQAVATEAPEAEPLDAFERQYLKERIEISPFQRLFLGAGSSIAALLNPRRHDMIACLGETTGEDALWTILDTMQASEEGQRIMADKPRIHTSTIDFKYLETLPPDTFGAAYVKFLKDNQVTPDSRMAVRFLEDPKLAYLMTRYRECHDLIHTVLDMPTNMLGEVAVKWVEALNTGLPMCYGGAVFGAVRLRPKQRRAYLKHYLPWALENGKRTKPLMPVYWEKRWEQNIHELRSELGITVLNKA</sequence>
<evidence type="ECO:0000256" key="1">
    <source>
        <dbReference type="ARBA" id="ARBA00022688"/>
    </source>
</evidence>
<dbReference type="EMBL" id="AY129459">
    <property type="protein sequence ID" value="ADO33198.1"/>
    <property type="molecule type" value="mRNA"/>
</dbReference>
<organism evidence="9">
    <name type="scientific">Drosophila melanogaster</name>
    <name type="common">Fruit fly</name>
    <dbReference type="NCBI Taxonomy" id="7227"/>
    <lineage>
        <taxon>Eukaryota</taxon>
        <taxon>Metazoa</taxon>
        <taxon>Ecdysozoa</taxon>
        <taxon>Arthropoda</taxon>
        <taxon>Hexapoda</taxon>
        <taxon>Insecta</taxon>
        <taxon>Pterygota</taxon>
        <taxon>Neoptera</taxon>
        <taxon>Endopterygota</taxon>
        <taxon>Diptera</taxon>
        <taxon>Brachycera</taxon>
        <taxon>Muscomorpha</taxon>
        <taxon>Ephydroidea</taxon>
        <taxon>Drosophilidae</taxon>
        <taxon>Drosophila</taxon>
        <taxon>Sophophora</taxon>
    </lineage>
</organism>
<dbReference type="PANTHER" id="PTHR12922:SF7">
    <property type="entry name" value="UBIQUINONE BIOSYNTHESIS PROTEIN COQ4 HOMOLOG, MITOCHONDRIAL"/>
    <property type="match status" value="1"/>
</dbReference>
<dbReference type="Pfam" id="PF05019">
    <property type="entry name" value="Coq4"/>
    <property type="match status" value="1"/>
</dbReference>
<reference evidence="9" key="1">
    <citation type="submission" date="2002-07" db="EMBL/GenBank/DDBJ databases">
        <authorList>
            <person name="Stapleton M."/>
            <person name="Brokstein P."/>
            <person name="Hong L."/>
            <person name="Agbayani A."/>
            <person name="Carlson J."/>
            <person name="Champe M."/>
            <person name="Chavez C."/>
            <person name="Dorsett V."/>
            <person name="Dresnek D."/>
            <person name="Farfan D."/>
            <person name="Frise E."/>
            <person name="George R."/>
            <person name="Gonzalez M."/>
            <person name="Guarin H."/>
            <person name="Kronmiller B."/>
            <person name="Li P."/>
            <person name="Liao G."/>
            <person name="Miranda A."/>
            <person name="Mungall C.J."/>
            <person name="Nunoo J."/>
            <person name="Pacleb J."/>
            <person name="Paragas V."/>
            <person name="Park S."/>
            <person name="Patel S."/>
            <person name="Phouanenavong S."/>
            <person name="Wan K."/>
            <person name="Yu C."/>
            <person name="Lewis S.E."/>
            <person name="Rubin G.M."/>
            <person name="Celniker S."/>
        </authorList>
    </citation>
    <scope>NUCLEOTIDE SEQUENCE</scope>
    <source>
        <strain evidence="9">Berkeley</strain>
    </source>
</reference>